<dbReference type="RefSeq" id="WP_078363145.1">
    <property type="nucleotide sequence ID" value="NZ_MTJN01000002.1"/>
</dbReference>
<evidence type="ECO:0000313" key="2">
    <source>
        <dbReference type="EMBL" id="OOV05367.1"/>
    </source>
</evidence>
<evidence type="ECO:0000313" key="3">
    <source>
        <dbReference type="Proteomes" id="UP000190750"/>
    </source>
</evidence>
<dbReference type="EMBL" id="MTJN01000002">
    <property type="protein sequence ID" value="OOV05367.1"/>
    <property type="molecule type" value="Genomic_DNA"/>
</dbReference>
<dbReference type="InterPro" id="IPR042230">
    <property type="entry name" value="CusF_sf"/>
</dbReference>
<protein>
    <submittedName>
        <fullName evidence="2">Copper-binding protein</fullName>
    </submittedName>
</protein>
<keyword evidence="1" id="KW-0732">Signal</keyword>
<dbReference type="STRING" id="28066.RF819_00370"/>
<comment type="caution">
    <text evidence="2">The sequence shown here is derived from an EMBL/GenBank/DDBJ whole genome shotgun (WGS) entry which is preliminary data.</text>
</comment>
<sequence>MKQTKPLLAAIAITLPSLFFGSVFAQTSPDHNTMDMSAKPSLTDGEVRKIDKETGKLTIKHGEIKHLEMPPMTMVFVARDKSMLDMVKAGDKVRFMVLHENGQMIVTELQPIK</sequence>
<dbReference type="Gene3D" id="2.40.50.320">
    <property type="entry name" value="Copper binding periplasmic protein CusF"/>
    <property type="match status" value="1"/>
</dbReference>
<feature type="signal peptide" evidence="1">
    <location>
        <begin position="1"/>
        <end position="25"/>
    </location>
</feature>
<keyword evidence="3" id="KW-1185">Reference proteome</keyword>
<accession>A0A1T1AMX5</accession>
<dbReference type="AlphaFoldDB" id="A0A1T1AMX5"/>
<dbReference type="Pfam" id="PF11604">
    <property type="entry name" value="CusF_Ec"/>
    <property type="match status" value="1"/>
</dbReference>
<dbReference type="InterPro" id="IPR021647">
    <property type="entry name" value="CusF_Ec"/>
</dbReference>
<reference evidence="2 3" key="1">
    <citation type="submission" date="2017-01" db="EMBL/GenBank/DDBJ databases">
        <title>Genome sequencing of Rhodoferax fermentans JCM 7819.</title>
        <authorList>
            <person name="Kim Y.J."/>
            <person name="Farh M.E.-A."/>
            <person name="Yang D.-C."/>
        </authorList>
    </citation>
    <scope>NUCLEOTIDE SEQUENCE [LARGE SCALE GENOMIC DNA]</scope>
    <source>
        <strain evidence="2 3">JCM 7819</strain>
    </source>
</reference>
<dbReference type="OrthoDB" id="9180744at2"/>
<proteinExistence type="predicted"/>
<evidence type="ECO:0000256" key="1">
    <source>
        <dbReference type="SAM" id="SignalP"/>
    </source>
</evidence>
<name>A0A1T1AMX5_RHOFE</name>
<dbReference type="Proteomes" id="UP000190750">
    <property type="component" value="Unassembled WGS sequence"/>
</dbReference>
<feature type="chain" id="PRO_5012933328" evidence="1">
    <location>
        <begin position="26"/>
        <end position="113"/>
    </location>
</feature>
<organism evidence="2 3">
    <name type="scientific">Rhodoferax fermentans</name>
    <dbReference type="NCBI Taxonomy" id="28066"/>
    <lineage>
        <taxon>Bacteria</taxon>
        <taxon>Pseudomonadati</taxon>
        <taxon>Pseudomonadota</taxon>
        <taxon>Betaproteobacteria</taxon>
        <taxon>Burkholderiales</taxon>
        <taxon>Comamonadaceae</taxon>
        <taxon>Rhodoferax</taxon>
    </lineage>
</organism>
<gene>
    <name evidence="2" type="ORF">RF819_00370</name>
</gene>